<feature type="domain" description="Polysaccharide export protein N-terminal" evidence="16">
    <location>
        <begin position="23"/>
        <end position="93"/>
    </location>
</feature>
<dbReference type="PANTHER" id="PTHR33619:SF3">
    <property type="entry name" value="POLYSACCHARIDE EXPORT PROTEIN GFCE-RELATED"/>
    <property type="match status" value="1"/>
</dbReference>
<evidence type="ECO:0000256" key="2">
    <source>
        <dbReference type="ARBA" id="ARBA00009450"/>
    </source>
</evidence>
<evidence type="ECO:0000256" key="13">
    <source>
        <dbReference type="ARBA" id="ARBA00023237"/>
    </source>
</evidence>
<keyword evidence="3" id="KW-0813">Transport</keyword>
<comment type="similarity">
    <text evidence="2">Belongs to the BexD/CtrA/VexA family.</text>
</comment>
<dbReference type="Pfam" id="PF22461">
    <property type="entry name" value="SLBB_2"/>
    <property type="match status" value="2"/>
</dbReference>
<evidence type="ECO:0000256" key="8">
    <source>
        <dbReference type="ARBA" id="ARBA00023047"/>
    </source>
</evidence>
<keyword evidence="10" id="KW-0626">Porin</keyword>
<evidence type="ECO:0000256" key="1">
    <source>
        <dbReference type="ARBA" id="ARBA00004571"/>
    </source>
</evidence>
<dbReference type="RefSeq" id="WP_317994877.1">
    <property type="nucleotide sequence ID" value="NZ_AP025523.1"/>
</dbReference>
<evidence type="ECO:0000256" key="15">
    <source>
        <dbReference type="SAM" id="SignalP"/>
    </source>
</evidence>
<evidence type="ECO:0000256" key="14">
    <source>
        <dbReference type="ARBA" id="ARBA00023288"/>
    </source>
</evidence>
<evidence type="ECO:0000256" key="11">
    <source>
        <dbReference type="ARBA" id="ARBA00023136"/>
    </source>
</evidence>
<evidence type="ECO:0000256" key="4">
    <source>
        <dbReference type="ARBA" id="ARBA00022452"/>
    </source>
</evidence>
<feature type="signal peptide" evidence="15">
    <location>
        <begin position="1"/>
        <end position="22"/>
    </location>
</feature>
<feature type="chain" id="PRO_5042999184" description="Polysaccharide export protein" evidence="15">
    <location>
        <begin position="23"/>
        <end position="291"/>
    </location>
</feature>
<name>A0AAN2CAS9_UNVUL</name>
<evidence type="ECO:0000313" key="19">
    <source>
        <dbReference type="Proteomes" id="UP001317532"/>
    </source>
</evidence>
<evidence type="ECO:0000256" key="12">
    <source>
        <dbReference type="ARBA" id="ARBA00023139"/>
    </source>
</evidence>
<dbReference type="Pfam" id="PF02563">
    <property type="entry name" value="Poly_export"/>
    <property type="match status" value="1"/>
</dbReference>
<dbReference type="GO" id="GO:0015288">
    <property type="term" value="F:porin activity"/>
    <property type="evidence" value="ECO:0007669"/>
    <property type="project" value="UniProtKB-KW"/>
</dbReference>
<proteinExistence type="inferred from homology"/>
<reference evidence="18 19" key="1">
    <citation type="journal article" date="2022" name="ISME Commun">
        <title>Vulcanimicrobium alpinus gen. nov. sp. nov., the first cultivated representative of the candidate phylum 'Eremiobacterota', is a metabolically versatile aerobic anoxygenic phototroph.</title>
        <authorList>
            <person name="Yabe S."/>
            <person name="Muto K."/>
            <person name="Abe K."/>
            <person name="Yokota A."/>
            <person name="Staudigel H."/>
            <person name="Tebo B.M."/>
        </authorList>
    </citation>
    <scope>NUCLEOTIDE SEQUENCE [LARGE SCALE GENOMIC DNA]</scope>
    <source>
        <strain evidence="18 19">WC8-2</strain>
    </source>
</reference>
<keyword evidence="12" id="KW-0564">Palmitate</keyword>
<dbReference type="InterPro" id="IPR049712">
    <property type="entry name" value="Poly_export"/>
</dbReference>
<keyword evidence="5" id="KW-0762">Sugar transport</keyword>
<dbReference type="GO" id="GO:0006811">
    <property type="term" value="P:monoatomic ion transport"/>
    <property type="evidence" value="ECO:0007669"/>
    <property type="project" value="UniProtKB-KW"/>
</dbReference>
<organism evidence="18 19">
    <name type="scientific">Vulcanimicrobium alpinum</name>
    <dbReference type="NCBI Taxonomy" id="3016050"/>
    <lineage>
        <taxon>Bacteria</taxon>
        <taxon>Bacillati</taxon>
        <taxon>Vulcanimicrobiota</taxon>
        <taxon>Vulcanimicrobiia</taxon>
        <taxon>Vulcanimicrobiales</taxon>
        <taxon>Vulcanimicrobiaceae</taxon>
        <taxon>Vulcanimicrobium</taxon>
    </lineage>
</organism>
<dbReference type="InterPro" id="IPR003715">
    <property type="entry name" value="Poly_export_N"/>
</dbReference>
<dbReference type="EMBL" id="AP025523">
    <property type="protein sequence ID" value="BDE07273.1"/>
    <property type="molecule type" value="Genomic_DNA"/>
</dbReference>
<evidence type="ECO:0000313" key="18">
    <source>
        <dbReference type="EMBL" id="BDE07273.1"/>
    </source>
</evidence>
<dbReference type="PANTHER" id="PTHR33619">
    <property type="entry name" value="POLYSACCHARIDE EXPORT PROTEIN GFCE-RELATED"/>
    <property type="match status" value="1"/>
</dbReference>
<keyword evidence="4" id="KW-1134">Transmembrane beta strand</keyword>
<feature type="domain" description="SLBB" evidence="17">
    <location>
        <begin position="184"/>
        <end position="266"/>
    </location>
</feature>
<evidence type="ECO:0000259" key="17">
    <source>
        <dbReference type="Pfam" id="PF22461"/>
    </source>
</evidence>
<dbReference type="Proteomes" id="UP001317532">
    <property type="component" value="Chromosome"/>
</dbReference>
<keyword evidence="9" id="KW-0406">Ion transport</keyword>
<evidence type="ECO:0008006" key="20">
    <source>
        <dbReference type="Google" id="ProtNLM"/>
    </source>
</evidence>
<evidence type="ECO:0000256" key="3">
    <source>
        <dbReference type="ARBA" id="ARBA00022448"/>
    </source>
</evidence>
<keyword evidence="13" id="KW-0998">Cell outer membrane</keyword>
<dbReference type="AlphaFoldDB" id="A0AAN2CAS9"/>
<dbReference type="GO" id="GO:0009279">
    <property type="term" value="C:cell outer membrane"/>
    <property type="evidence" value="ECO:0007669"/>
    <property type="project" value="UniProtKB-SubCell"/>
</dbReference>
<evidence type="ECO:0000256" key="7">
    <source>
        <dbReference type="ARBA" id="ARBA00022729"/>
    </source>
</evidence>
<keyword evidence="6" id="KW-0812">Transmembrane</keyword>
<evidence type="ECO:0000256" key="5">
    <source>
        <dbReference type="ARBA" id="ARBA00022597"/>
    </source>
</evidence>
<protein>
    <recommendedName>
        <fullName evidence="20">Polysaccharide export protein</fullName>
    </recommendedName>
</protein>
<evidence type="ECO:0000256" key="9">
    <source>
        <dbReference type="ARBA" id="ARBA00023065"/>
    </source>
</evidence>
<feature type="domain" description="SLBB" evidence="17">
    <location>
        <begin position="101"/>
        <end position="177"/>
    </location>
</feature>
<keyword evidence="19" id="KW-1185">Reference proteome</keyword>
<dbReference type="GO" id="GO:0046930">
    <property type="term" value="C:pore complex"/>
    <property type="evidence" value="ECO:0007669"/>
    <property type="project" value="UniProtKB-KW"/>
</dbReference>
<comment type="subcellular location">
    <subcellularLocation>
        <location evidence="1">Cell outer membrane</location>
        <topology evidence="1">Multi-pass membrane protein</topology>
    </subcellularLocation>
</comment>
<evidence type="ECO:0000256" key="10">
    <source>
        <dbReference type="ARBA" id="ARBA00023114"/>
    </source>
</evidence>
<keyword evidence="8" id="KW-0625">Polysaccharide transport</keyword>
<keyword evidence="11" id="KW-0472">Membrane</keyword>
<dbReference type="Gene3D" id="3.10.560.10">
    <property type="entry name" value="Outer membrane lipoprotein wza domain like"/>
    <property type="match status" value="1"/>
</dbReference>
<evidence type="ECO:0000259" key="16">
    <source>
        <dbReference type="Pfam" id="PF02563"/>
    </source>
</evidence>
<dbReference type="Gene3D" id="3.30.1950.10">
    <property type="entry name" value="wza like domain"/>
    <property type="match status" value="1"/>
</dbReference>
<evidence type="ECO:0000256" key="6">
    <source>
        <dbReference type="ARBA" id="ARBA00022692"/>
    </source>
</evidence>
<dbReference type="InterPro" id="IPR054765">
    <property type="entry name" value="SLBB_dom"/>
</dbReference>
<gene>
    <name evidence="18" type="ORF">WPS_25490</name>
</gene>
<accession>A0AAN2CAS9</accession>
<sequence length="291" mass="30278">MRRFISALFALTILLGARCALADTAIAPGDVLDVQVFGETALSQQLTVAPDGSISLPLVGRLVVRGMSTTQASTLIAASLKRYVREPNVAVGIKTEAAYTVLVLGNVKAPGRYTIQPGGRLSDALAAAGGIGPTSGPLPVARVSVGDQIHEVSLEGLLRKGDVTSDVRLQNASAVYVPAPATIRVRVLGAVDHPGDVDVNEGDRLAIAVAKAGNSSSANADLNHIRVTRRAPGGPPTVTEVNLYHALQDGDLSSDLVLAPDDVIFIPETKKKVDGFGLLFGTIRRLVGLPF</sequence>
<dbReference type="GO" id="GO:0015159">
    <property type="term" value="F:polysaccharide transmembrane transporter activity"/>
    <property type="evidence" value="ECO:0007669"/>
    <property type="project" value="InterPro"/>
</dbReference>
<keyword evidence="7 15" id="KW-0732">Signal</keyword>
<dbReference type="KEGG" id="vab:WPS_25490"/>
<keyword evidence="14" id="KW-0449">Lipoprotein</keyword>